<name>A0A9P4VS29_9PEZI</name>
<dbReference type="InterPro" id="IPR028160">
    <property type="entry name" value="Slx9-like"/>
</dbReference>
<keyword evidence="4" id="KW-0539">Nucleus</keyword>
<comment type="subcellular location">
    <subcellularLocation>
        <location evidence="1">Nucleus</location>
        <location evidence="1">Nucleolus</location>
    </subcellularLocation>
</comment>
<dbReference type="GO" id="GO:0000462">
    <property type="term" value="P:maturation of SSU-rRNA from tricistronic rRNA transcript (SSU-rRNA, 5.8S rRNA, LSU-rRNA)"/>
    <property type="evidence" value="ECO:0007669"/>
    <property type="project" value="InterPro"/>
</dbReference>
<dbReference type="Proteomes" id="UP000799429">
    <property type="component" value="Unassembled WGS sequence"/>
</dbReference>
<dbReference type="GO" id="GO:0030688">
    <property type="term" value="C:preribosome, small subunit precursor"/>
    <property type="evidence" value="ECO:0007669"/>
    <property type="project" value="InterPro"/>
</dbReference>
<evidence type="ECO:0000313" key="7">
    <source>
        <dbReference type="Proteomes" id="UP000799429"/>
    </source>
</evidence>
<evidence type="ECO:0000256" key="2">
    <source>
        <dbReference type="ARBA" id="ARBA00011022"/>
    </source>
</evidence>
<evidence type="ECO:0000256" key="4">
    <source>
        <dbReference type="ARBA" id="ARBA00023242"/>
    </source>
</evidence>
<evidence type="ECO:0000256" key="5">
    <source>
        <dbReference type="SAM" id="MobiDB-lite"/>
    </source>
</evidence>
<accession>A0A9P4VS29</accession>
<protein>
    <recommendedName>
        <fullName evidence="3">Ribosome biogenesis protein SLX9</fullName>
    </recommendedName>
</protein>
<feature type="compositionally biased region" description="Basic residues" evidence="5">
    <location>
        <begin position="61"/>
        <end position="71"/>
    </location>
</feature>
<organism evidence="6 7">
    <name type="scientific">Patellaria atrata CBS 101060</name>
    <dbReference type="NCBI Taxonomy" id="1346257"/>
    <lineage>
        <taxon>Eukaryota</taxon>
        <taxon>Fungi</taxon>
        <taxon>Dikarya</taxon>
        <taxon>Ascomycota</taxon>
        <taxon>Pezizomycotina</taxon>
        <taxon>Dothideomycetes</taxon>
        <taxon>Dothideomycetes incertae sedis</taxon>
        <taxon>Patellariales</taxon>
        <taxon>Patellariaceae</taxon>
        <taxon>Patellaria</taxon>
    </lineage>
</organism>
<feature type="region of interest" description="Disordered" evidence="5">
    <location>
        <begin position="1"/>
        <end position="71"/>
    </location>
</feature>
<evidence type="ECO:0000256" key="3">
    <source>
        <dbReference type="ARBA" id="ARBA00021321"/>
    </source>
</evidence>
<sequence>MAPTQNKRSSIRSHTKRSDHATTPKPTAGFPASDATFASSKRDKRIIKHSQFVSRIEKSKSKVQKRRRPSKKLVTNLESLADALEEIKEGEGGALEAIAQVQMRPKSLKSRPGALKKKAKVEEVEKDRFNKNMAVLVSGTPNSENQGSIDGSSSRWATLRAHIKKMEQGGG</sequence>
<dbReference type="Pfam" id="PF15341">
    <property type="entry name" value="SLX9"/>
    <property type="match status" value="1"/>
</dbReference>
<dbReference type="GO" id="GO:0030686">
    <property type="term" value="C:90S preribosome"/>
    <property type="evidence" value="ECO:0007669"/>
    <property type="project" value="InterPro"/>
</dbReference>
<gene>
    <name evidence="6" type="ORF">M501DRAFT_992417</name>
</gene>
<keyword evidence="7" id="KW-1185">Reference proteome</keyword>
<dbReference type="AlphaFoldDB" id="A0A9P4VS29"/>
<proteinExistence type="inferred from homology"/>
<evidence type="ECO:0000256" key="1">
    <source>
        <dbReference type="ARBA" id="ARBA00004604"/>
    </source>
</evidence>
<dbReference type="EMBL" id="MU006095">
    <property type="protein sequence ID" value="KAF2839457.1"/>
    <property type="molecule type" value="Genomic_DNA"/>
</dbReference>
<reference evidence="6" key="1">
    <citation type="journal article" date="2020" name="Stud. Mycol.">
        <title>101 Dothideomycetes genomes: a test case for predicting lifestyles and emergence of pathogens.</title>
        <authorList>
            <person name="Haridas S."/>
            <person name="Albert R."/>
            <person name="Binder M."/>
            <person name="Bloem J."/>
            <person name="Labutti K."/>
            <person name="Salamov A."/>
            <person name="Andreopoulos B."/>
            <person name="Baker S."/>
            <person name="Barry K."/>
            <person name="Bills G."/>
            <person name="Bluhm B."/>
            <person name="Cannon C."/>
            <person name="Castanera R."/>
            <person name="Culley D."/>
            <person name="Daum C."/>
            <person name="Ezra D."/>
            <person name="Gonzalez J."/>
            <person name="Henrissat B."/>
            <person name="Kuo A."/>
            <person name="Liang C."/>
            <person name="Lipzen A."/>
            <person name="Lutzoni F."/>
            <person name="Magnuson J."/>
            <person name="Mondo S."/>
            <person name="Nolan M."/>
            <person name="Ohm R."/>
            <person name="Pangilinan J."/>
            <person name="Park H.-J."/>
            <person name="Ramirez L."/>
            <person name="Alfaro M."/>
            <person name="Sun H."/>
            <person name="Tritt A."/>
            <person name="Yoshinaga Y."/>
            <person name="Zwiers L.-H."/>
            <person name="Turgeon B."/>
            <person name="Goodwin S."/>
            <person name="Spatafora J."/>
            <person name="Crous P."/>
            <person name="Grigoriev I."/>
        </authorList>
    </citation>
    <scope>NUCLEOTIDE SEQUENCE</scope>
    <source>
        <strain evidence="6">CBS 101060</strain>
    </source>
</reference>
<dbReference type="OrthoDB" id="5429132at2759"/>
<dbReference type="GO" id="GO:0005730">
    <property type="term" value="C:nucleolus"/>
    <property type="evidence" value="ECO:0007669"/>
    <property type="project" value="UniProtKB-SubCell"/>
</dbReference>
<comment type="similarity">
    <text evidence="2">Belongs to the SLX9 family.</text>
</comment>
<comment type="caution">
    <text evidence="6">The sequence shown here is derived from an EMBL/GenBank/DDBJ whole genome shotgun (WGS) entry which is preliminary data.</text>
</comment>
<evidence type="ECO:0000313" key="6">
    <source>
        <dbReference type="EMBL" id="KAF2839457.1"/>
    </source>
</evidence>